<dbReference type="SMART" id="SM00579">
    <property type="entry name" value="FBD"/>
    <property type="match status" value="1"/>
</dbReference>
<comment type="caution">
    <text evidence="2">The sequence shown here is derived from an EMBL/GenBank/DDBJ whole genome shotgun (WGS) entry which is preliminary data.</text>
</comment>
<gene>
    <name evidence="2" type="ORF">LSAT_V11C100032370</name>
</gene>
<accession>A0A9R1XY55</accession>
<dbReference type="AlphaFoldDB" id="A0A9R1XY55"/>
<name>A0A9R1XY55_LACSA</name>
<proteinExistence type="predicted"/>
<dbReference type="EMBL" id="NBSK02000001">
    <property type="protein sequence ID" value="KAJ0226727.1"/>
    <property type="molecule type" value="Genomic_DNA"/>
</dbReference>
<reference evidence="2 3" key="1">
    <citation type="journal article" date="2017" name="Nat. Commun.">
        <title>Genome assembly with in vitro proximity ligation data and whole-genome triplication in lettuce.</title>
        <authorList>
            <person name="Reyes-Chin-Wo S."/>
            <person name="Wang Z."/>
            <person name="Yang X."/>
            <person name="Kozik A."/>
            <person name="Arikit S."/>
            <person name="Song C."/>
            <person name="Xia L."/>
            <person name="Froenicke L."/>
            <person name="Lavelle D.O."/>
            <person name="Truco M.J."/>
            <person name="Xia R."/>
            <person name="Zhu S."/>
            <person name="Xu C."/>
            <person name="Xu H."/>
            <person name="Xu X."/>
            <person name="Cox K."/>
            <person name="Korf I."/>
            <person name="Meyers B.C."/>
            <person name="Michelmore R.W."/>
        </authorList>
    </citation>
    <scope>NUCLEOTIDE SEQUENCE [LARGE SCALE GENOMIC DNA]</scope>
    <source>
        <strain evidence="3">cv. Salinas</strain>
        <tissue evidence="2">Seedlings</tissue>
    </source>
</reference>
<sequence length="102" mass="12027">MLAFSNKDLRVWHCRCLIFLFSYVNCLTLDRLQTVEIRYLEGSKVELLFIKLLLAHSPSLQKFTIRPSEASDIQKRLDIAMDIMQFPRASTKEKMFYLNPNL</sequence>
<dbReference type="InterPro" id="IPR006566">
    <property type="entry name" value="FBD"/>
</dbReference>
<evidence type="ECO:0000313" key="3">
    <source>
        <dbReference type="Proteomes" id="UP000235145"/>
    </source>
</evidence>
<evidence type="ECO:0000313" key="2">
    <source>
        <dbReference type="EMBL" id="KAJ0226727.1"/>
    </source>
</evidence>
<keyword evidence="3" id="KW-1185">Reference proteome</keyword>
<protein>
    <recommendedName>
        <fullName evidence="1">FBD domain-containing protein</fullName>
    </recommendedName>
</protein>
<organism evidence="2 3">
    <name type="scientific">Lactuca sativa</name>
    <name type="common">Garden lettuce</name>
    <dbReference type="NCBI Taxonomy" id="4236"/>
    <lineage>
        <taxon>Eukaryota</taxon>
        <taxon>Viridiplantae</taxon>
        <taxon>Streptophyta</taxon>
        <taxon>Embryophyta</taxon>
        <taxon>Tracheophyta</taxon>
        <taxon>Spermatophyta</taxon>
        <taxon>Magnoliopsida</taxon>
        <taxon>eudicotyledons</taxon>
        <taxon>Gunneridae</taxon>
        <taxon>Pentapetalae</taxon>
        <taxon>asterids</taxon>
        <taxon>campanulids</taxon>
        <taxon>Asterales</taxon>
        <taxon>Asteraceae</taxon>
        <taxon>Cichorioideae</taxon>
        <taxon>Cichorieae</taxon>
        <taxon>Lactucinae</taxon>
        <taxon>Lactuca</taxon>
    </lineage>
</organism>
<feature type="domain" description="FBD" evidence="1">
    <location>
        <begin position="25"/>
        <end position="98"/>
    </location>
</feature>
<evidence type="ECO:0000259" key="1">
    <source>
        <dbReference type="SMART" id="SM00579"/>
    </source>
</evidence>
<dbReference type="Pfam" id="PF08387">
    <property type="entry name" value="FBD"/>
    <property type="match status" value="1"/>
</dbReference>
<dbReference type="Proteomes" id="UP000235145">
    <property type="component" value="Unassembled WGS sequence"/>
</dbReference>